<evidence type="ECO:0000313" key="11">
    <source>
        <dbReference type="EMBL" id="MBE8716311.1"/>
    </source>
</evidence>
<evidence type="ECO:0000256" key="1">
    <source>
        <dbReference type="ARBA" id="ARBA00004417"/>
    </source>
</evidence>
<dbReference type="GO" id="GO:0005315">
    <property type="term" value="F:phosphate transmembrane transporter activity"/>
    <property type="evidence" value="ECO:0007669"/>
    <property type="project" value="InterPro"/>
</dbReference>
<dbReference type="GO" id="GO:0005886">
    <property type="term" value="C:plasma membrane"/>
    <property type="evidence" value="ECO:0007669"/>
    <property type="project" value="UniProtKB-SubCell"/>
</dbReference>
<evidence type="ECO:0000256" key="2">
    <source>
        <dbReference type="ARBA" id="ARBA00022448"/>
    </source>
</evidence>
<dbReference type="GO" id="GO:0005524">
    <property type="term" value="F:ATP binding"/>
    <property type="evidence" value="ECO:0007669"/>
    <property type="project" value="UniProtKB-KW"/>
</dbReference>
<protein>
    <submittedName>
        <fullName evidence="11">Phosphate ABC transporter ATP-binding protein</fullName>
    </submittedName>
</protein>
<gene>
    <name evidence="11" type="ORF">C4F51_03815</name>
</gene>
<feature type="domain" description="ABC transporter" evidence="10">
    <location>
        <begin position="32"/>
        <end position="276"/>
    </location>
</feature>
<comment type="subcellular location">
    <subcellularLocation>
        <location evidence="1">Cell inner membrane</location>
        <topology evidence="1">Peripheral membrane protein</topology>
    </subcellularLocation>
</comment>
<dbReference type="InterPro" id="IPR027417">
    <property type="entry name" value="P-loop_NTPase"/>
</dbReference>
<dbReference type="GO" id="GO:0016887">
    <property type="term" value="F:ATP hydrolysis activity"/>
    <property type="evidence" value="ECO:0007669"/>
    <property type="project" value="InterPro"/>
</dbReference>
<dbReference type="Gene3D" id="3.40.50.300">
    <property type="entry name" value="P-loop containing nucleotide triphosphate hydrolases"/>
    <property type="match status" value="1"/>
</dbReference>
<keyword evidence="8" id="KW-0472">Membrane</keyword>
<dbReference type="InterPro" id="IPR003593">
    <property type="entry name" value="AAA+_ATPase"/>
</dbReference>
<keyword evidence="4" id="KW-0592">Phosphate transport</keyword>
<accession>A0A928UZZ1</accession>
<keyword evidence="6 11" id="KW-0067">ATP-binding</keyword>
<evidence type="ECO:0000256" key="3">
    <source>
        <dbReference type="ARBA" id="ARBA00022475"/>
    </source>
</evidence>
<evidence type="ECO:0000256" key="5">
    <source>
        <dbReference type="ARBA" id="ARBA00022741"/>
    </source>
</evidence>
<name>A0A928UZZ1_9GAMM</name>
<evidence type="ECO:0000256" key="9">
    <source>
        <dbReference type="ARBA" id="ARBA00054713"/>
    </source>
</evidence>
<evidence type="ECO:0000256" key="6">
    <source>
        <dbReference type="ARBA" id="ARBA00022840"/>
    </source>
</evidence>
<keyword evidence="5" id="KW-0547">Nucleotide-binding</keyword>
<dbReference type="PROSITE" id="PS00211">
    <property type="entry name" value="ABC_TRANSPORTER_1"/>
    <property type="match status" value="1"/>
</dbReference>
<keyword evidence="2" id="KW-0813">Transport</keyword>
<keyword evidence="3" id="KW-1003">Cell membrane</keyword>
<evidence type="ECO:0000256" key="8">
    <source>
        <dbReference type="ARBA" id="ARBA00023136"/>
    </source>
</evidence>
<reference evidence="11" key="1">
    <citation type="submission" date="2018-07" db="EMBL/GenBank/DDBJ databases">
        <title>Genome assembly of strain Ka43.</title>
        <authorList>
            <person name="Kukolya J."/>
            <person name="Nagy I."/>
            <person name="Horvath B."/>
            <person name="Toth A."/>
        </authorList>
    </citation>
    <scope>NUCLEOTIDE SEQUENCE</scope>
    <source>
        <strain evidence="11">KB43</strain>
    </source>
</reference>
<dbReference type="Pfam" id="PF00005">
    <property type="entry name" value="ABC_tran"/>
    <property type="match status" value="1"/>
</dbReference>
<dbReference type="SUPFAM" id="SSF52540">
    <property type="entry name" value="P-loop containing nucleoside triphosphate hydrolases"/>
    <property type="match status" value="1"/>
</dbReference>
<proteinExistence type="predicted"/>
<evidence type="ECO:0000313" key="12">
    <source>
        <dbReference type="Proteomes" id="UP000652567"/>
    </source>
</evidence>
<dbReference type="PANTHER" id="PTHR43423:SF1">
    <property type="entry name" value="ABC TRANSPORTER I FAMILY MEMBER 17"/>
    <property type="match status" value="1"/>
</dbReference>
<dbReference type="PANTHER" id="PTHR43423">
    <property type="entry name" value="ABC TRANSPORTER I FAMILY MEMBER 17"/>
    <property type="match status" value="1"/>
</dbReference>
<dbReference type="NCBIfam" id="TIGR00972">
    <property type="entry name" value="3a0107s01c2"/>
    <property type="match status" value="1"/>
</dbReference>
<evidence type="ECO:0000259" key="10">
    <source>
        <dbReference type="PROSITE" id="PS50893"/>
    </source>
</evidence>
<dbReference type="InterPro" id="IPR003439">
    <property type="entry name" value="ABC_transporter-like_ATP-bd"/>
</dbReference>
<dbReference type="EMBL" id="PRDL01000001">
    <property type="protein sequence ID" value="MBE8716311.1"/>
    <property type="molecule type" value="Genomic_DNA"/>
</dbReference>
<sequence>MNISLAKSTLKQPTDTMVDTPMSALTSPESQLKLTALNVKVFYGANEALHGISMDVKENEVVAFIGPSGCGKSTFLRCLNRMNDTIDGCRVEGQIKLDGADIYDHSLDVVQLRAQVGMVFQKPNPFPKSIYENIAYGPRLHGLAEKKVELDEIVESSLRRAGLWNEVKDRLHQPGTGLSGGQQQRLCIARTIAVSPEVILMDEPCSALDPIATSIIEELIDELKQNFTIVMVTHNMQQAARVSDRTAFFHMGDLIEIGNTAELFTNPKNKRTEDYITGRYG</sequence>
<comment type="caution">
    <text evidence="11">The sequence shown here is derived from an EMBL/GenBank/DDBJ whole genome shotgun (WGS) entry which is preliminary data.</text>
</comment>
<evidence type="ECO:0000256" key="7">
    <source>
        <dbReference type="ARBA" id="ARBA00022967"/>
    </source>
</evidence>
<dbReference type="FunFam" id="3.40.50.300:FF:000132">
    <property type="entry name" value="Phosphate import ATP-binding protein PstB"/>
    <property type="match status" value="1"/>
</dbReference>
<keyword evidence="12" id="KW-1185">Reference proteome</keyword>
<dbReference type="Proteomes" id="UP000652567">
    <property type="component" value="Unassembled WGS sequence"/>
</dbReference>
<dbReference type="InterPro" id="IPR005670">
    <property type="entry name" value="PstB-like"/>
</dbReference>
<organism evidence="11 12">
    <name type="scientific">Cellvibrio polysaccharolyticus</name>
    <dbReference type="NCBI Taxonomy" id="2082724"/>
    <lineage>
        <taxon>Bacteria</taxon>
        <taxon>Pseudomonadati</taxon>
        <taxon>Pseudomonadota</taxon>
        <taxon>Gammaproteobacteria</taxon>
        <taxon>Cellvibrionales</taxon>
        <taxon>Cellvibrionaceae</taxon>
        <taxon>Cellvibrio</taxon>
    </lineage>
</organism>
<dbReference type="SMART" id="SM00382">
    <property type="entry name" value="AAA"/>
    <property type="match status" value="1"/>
</dbReference>
<dbReference type="AlphaFoldDB" id="A0A928UZZ1"/>
<dbReference type="GO" id="GO:0035435">
    <property type="term" value="P:phosphate ion transmembrane transport"/>
    <property type="evidence" value="ECO:0007669"/>
    <property type="project" value="InterPro"/>
</dbReference>
<dbReference type="InterPro" id="IPR017871">
    <property type="entry name" value="ABC_transporter-like_CS"/>
</dbReference>
<evidence type="ECO:0000256" key="4">
    <source>
        <dbReference type="ARBA" id="ARBA00022592"/>
    </source>
</evidence>
<comment type="function">
    <text evidence="9">Part of the ABC transporter complex PstSACB involved in phosphate import. Responsible for energy coupling to the transport system.</text>
</comment>
<dbReference type="PROSITE" id="PS50893">
    <property type="entry name" value="ABC_TRANSPORTER_2"/>
    <property type="match status" value="1"/>
</dbReference>
<dbReference type="CDD" id="cd03260">
    <property type="entry name" value="ABC_PstB_phosphate_transporter"/>
    <property type="match status" value="1"/>
</dbReference>
<keyword evidence="7" id="KW-1278">Translocase</keyword>